<dbReference type="EMBL" id="JAQQAF010000005">
    <property type="protein sequence ID" value="KAJ8486235.1"/>
    <property type="molecule type" value="Genomic_DNA"/>
</dbReference>
<evidence type="ECO:0000313" key="2">
    <source>
        <dbReference type="Proteomes" id="UP001222027"/>
    </source>
</evidence>
<keyword evidence="2" id="KW-1185">Reference proteome</keyword>
<reference evidence="1 2" key="1">
    <citation type="submission" date="2022-12" db="EMBL/GenBank/DDBJ databases">
        <title>Chromosome-scale assembly of the Ensete ventricosum genome.</title>
        <authorList>
            <person name="Dussert Y."/>
            <person name="Stocks J."/>
            <person name="Wendawek A."/>
            <person name="Woldeyes F."/>
            <person name="Nichols R.A."/>
            <person name="Borrell J.S."/>
        </authorList>
    </citation>
    <scope>NUCLEOTIDE SEQUENCE [LARGE SCALE GENOMIC DNA]</scope>
    <source>
        <strain evidence="2">cv. Maze</strain>
        <tissue evidence="1">Seeds</tissue>
    </source>
</reference>
<name>A0AAV8PGI6_ENSVE</name>
<evidence type="ECO:0000313" key="1">
    <source>
        <dbReference type="EMBL" id="KAJ8486235.1"/>
    </source>
</evidence>
<proteinExistence type="predicted"/>
<dbReference type="AlphaFoldDB" id="A0AAV8PGI6"/>
<protein>
    <submittedName>
        <fullName evidence="1">Uncharacterized protein</fullName>
    </submittedName>
</protein>
<comment type="caution">
    <text evidence="1">The sequence shown here is derived from an EMBL/GenBank/DDBJ whole genome shotgun (WGS) entry which is preliminary data.</text>
</comment>
<dbReference type="Proteomes" id="UP001222027">
    <property type="component" value="Unassembled WGS sequence"/>
</dbReference>
<accession>A0AAV8PGI6</accession>
<sequence>MVEKGVGFACMPSSLLDLSLDMGEEFVDSPHRIYRLTWARNSWILLIGNHGREGCGVRLHALVVACNPLSLSSIIGEEGDEVARAPSVFAMCKDEERDDNPRTPSFLVQGL</sequence>
<organism evidence="1 2">
    <name type="scientific">Ensete ventricosum</name>
    <name type="common">Abyssinian banana</name>
    <name type="synonym">Musa ensete</name>
    <dbReference type="NCBI Taxonomy" id="4639"/>
    <lineage>
        <taxon>Eukaryota</taxon>
        <taxon>Viridiplantae</taxon>
        <taxon>Streptophyta</taxon>
        <taxon>Embryophyta</taxon>
        <taxon>Tracheophyta</taxon>
        <taxon>Spermatophyta</taxon>
        <taxon>Magnoliopsida</taxon>
        <taxon>Liliopsida</taxon>
        <taxon>Zingiberales</taxon>
        <taxon>Musaceae</taxon>
        <taxon>Ensete</taxon>
    </lineage>
</organism>
<gene>
    <name evidence="1" type="ORF">OPV22_018720</name>
</gene>